<keyword evidence="2" id="KW-1185">Reference proteome</keyword>
<dbReference type="KEGG" id="gma:AciX8_4650"/>
<evidence type="ECO:0000313" key="1">
    <source>
        <dbReference type="EMBL" id="AEU38920.1"/>
    </source>
</evidence>
<dbReference type="HOGENOM" id="CLU_830963_0_0_0"/>
<name>G8NWN3_GRAMM</name>
<accession>G8NWN3</accession>
<organism evidence="1 2">
    <name type="scientific">Granulicella mallensis (strain ATCC BAA-1857 / DSM 23137 / MP5ACTX8)</name>
    <dbReference type="NCBI Taxonomy" id="682795"/>
    <lineage>
        <taxon>Bacteria</taxon>
        <taxon>Pseudomonadati</taxon>
        <taxon>Acidobacteriota</taxon>
        <taxon>Terriglobia</taxon>
        <taxon>Terriglobales</taxon>
        <taxon>Acidobacteriaceae</taxon>
        <taxon>Granulicella</taxon>
    </lineage>
</organism>
<proteinExistence type="predicted"/>
<sequence length="334" mass="35628">MGAEAEDHNIVEDESPTKLGLKGTFNKVIQTIQAPNGANKDNAQLRLKNIESRALTLTSAIPNVRPGHGQHLIRGDYNHQIIGNRHVLVSADDTLRVGGDQIHDIEGDAEFLYNKKRNQATLGDEEWVVQGNRECYVIGQSVDNFIDKHDTNAPESFEWKHEESSFIATINENCYFGNSLYAMKTEIGIVDNDLSLTGISFDKLHVKAEELVSGIKEALEDEAATEALENPETAAQAWMWTTEAATATAGLAVGAKNWVEDKAGKAWSAIKAHPIESGVIGVAAVGLAVAAVFVGPEDMAALPAIGEAVTSAGTWLSETVTGAGAGAGTLVPAM</sequence>
<evidence type="ECO:0000313" key="2">
    <source>
        <dbReference type="Proteomes" id="UP000007113"/>
    </source>
</evidence>
<gene>
    <name evidence="1" type="ordered locus">AciX8_4650</name>
</gene>
<dbReference type="AlphaFoldDB" id="G8NWN3"/>
<protein>
    <submittedName>
        <fullName evidence="1">Uncharacterized protein</fullName>
    </submittedName>
</protein>
<dbReference type="EMBL" id="CP003130">
    <property type="protein sequence ID" value="AEU38920.1"/>
    <property type="molecule type" value="Genomic_DNA"/>
</dbReference>
<dbReference type="Proteomes" id="UP000007113">
    <property type="component" value="Chromosome"/>
</dbReference>
<reference evidence="1 2" key="1">
    <citation type="submission" date="2011-11" db="EMBL/GenBank/DDBJ databases">
        <title>Complete sequence of Granulicella mallensis MP5ACTX8.</title>
        <authorList>
            <consortium name="US DOE Joint Genome Institute"/>
            <person name="Lucas S."/>
            <person name="Copeland A."/>
            <person name="Lapidus A."/>
            <person name="Cheng J.-F."/>
            <person name="Goodwin L."/>
            <person name="Pitluck S."/>
            <person name="Peters L."/>
            <person name="Lu M."/>
            <person name="Detter J.C."/>
            <person name="Han C."/>
            <person name="Tapia R."/>
            <person name="Land M."/>
            <person name="Hauser L."/>
            <person name="Kyrpides N."/>
            <person name="Ivanova N."/>
            <person name="Mikhailova N."/>
            <person name="Pagani I."/>
            <person name="Rawat S."/>
            <person name="Mannisto M."/>
            <person name="Haggblom M."/>
            <person name="Woyke T."/>
        </authorList>
    </citation>
    <scope>NUCLEOTIDE SEQUENCE [LARGE SCALE GENOMIC DNA]</scope>
    <source>
        <strain evidence="2">ATCC BAA-1857 / DSM 23137 / MP5ACTX8</strain>
    </source>
</reference>
<dbReference type="STRING" id="682795.AciX8_4650"/>